<dbReference type="GO" id="GO:0055085">
    <property type="term" value="P:transmembrane transport"/>
    <property type="evidence" value="ECO:0007669"/>
    <property type="project" value="UniProtKB-ARBA"/>
</dbReference>
<dbReference type="InterPro" id="IPR003439">
    <property type="entry name" value="ABC_transporter-like_ATP-bd"/>
</dbReference>
<dbReference type="AlphaFoldDB" id="C0CIH2"/>
<proteinExistence type="predicted"/>
<gene>
    <name evidence="5" type="ORF">RUMHYD_00636</name>
</gene>
<dbReference type="GO" id="GO:0016887">
    <property type="term" value="F:ATP hydrolysis activity"/>
    <property type="evidence" value="ECO:0007669"/>
    <property type="project" value="InterPro"/>
</dbReference>
<dbReference type="PROSITE" id="PS50893">
    <property type="entry name" value="ABC_TRANSPORTER_2"/>
    <property type="match status" value="1"/>
</dbReference>
<dbReference type="PROSITE" id="PS00211">
    <property type="entry name" value="ABC_TRANSPORTER_1"/>
    <property type="match status" value="1"/>
</dbReference>
<dbReference type="Proteomes" id="UP000003100">
    <property type="component" value="Unassembled WGS sequence"/>
</dbReference>
<dbReference type="PATRIC" id="fig|476272.21.peg.3641"/>
<dbReference type="EMBL" id="ACBZ01000023">
    <property type="protein sequence ID" value="EEG50470.1"/>
    <property type="molecule type" value="Genomic_DNA"/>
</dbReference>
<dbReference type="SMART" id="SM00382">
    <property type="entry name" value="AAA"/>
    <property type="match status" value="1"/>
</dbReference>
<reference evidence="5 6" key="2">
    <citation type="submission" date="2009-02" db="EMBL/GenBank/DDBJ databases">
        <title>Draft genome sequence of Blautia hydrogenotrophica DSM 10507 (Ruminococcus hydrogenotrophicus DSM 10507).</title>
        <authorList>
            <person name="Sudarsanam P."/>
            <person name="Ley R."/>
            <person name="Guruge J."/>
            <person name="Turnbaugh P.J."/>
            <person name="Mahowald M."/>
            <person name="Liep D."/>
            <person name="Gordon J."/>
        </authorList>
    </citation>
    <scope>NUCLEOTIDE SEQUENCE [LARGE SCALE GENOMIC DNA]</scope>
    <source>
        <strain evidence="6">DSM 10507 / JCM 14656 / S5a33</strain>
    </source>
</reference>
<keyword evidence="1" id="KW-0813">Transport</keyword>
<evidence type="ECO:0000313" key="6">
    <source>
        <dbReference type="Proteomes" id="UP000003100"/>
    </source>
</evidence>
<evidence type="ECO:0000256" key="1">
    <source>
        <dbReference type="ARBA" id="ARBA00022448"/>
    </source>
</evidence>
<protein>
    <recommendedName>
        <fullName evidence="4">ABC transporter domain-containing protein</fullName>
    </recommendedName>
</protein>
<feature type="domain" description="ABC transporter" evidence="4">
    <location>
        <begin position="4"/>
        <end position="245"/>
    </location>
</feature>
<reference evidence="5 6" key="1">
    <citation type="submission" date="2009-01" db="EMBL/GenBank/DDBJ databases">
        <authorList>
            <person name="Fulton L."/>
            <person name="Clifton S."/>
            <person name="Fulton B."/>
            <person name="Xu J."/>
            <person name="Minx P."/>
            <person name="Pepin K.H."/>
            <person name="Johnson M."/>
            <person name="Bhonagiri V."/>
            <person name="Nash W.E."/>
            <person name="Mardis E.R."/>
            <person name="Wilson R.K."/>
        </authorList>
    </citation>
    <scope>NUCLEOTIDE SEQUENCE [LARGE SCALE GENOMIC DNA]</scope>
    <source>
        <strain evidence="6">DSM 10507 / JCM 14656 / S5a33</strain>
    </source>
</reference>
<sequence>MELLKVENLTKKFKKKGILFPAVSQVSFTLEKGECLGIVGESGCGKSTTANMIARLQKEDEGEIYFEDRKISGGMLLKPVGKGLQMIFQNPQDSFDPRDSVIEGIMQGAAAYGIYSRKELTEKALELFSYVGLKEEYQNRKIRQLSGGECQRAAIARALICEPKLLICDEATSALDVLVQAQIIDLLKRLKEEKGMSMLFITHDLPLAAAFCDRVAVMHQGRIIEIGASREVLKNPRQEETQKLLQAVLTI</sequence>
<keyword evidence="2" id="KW-0547">Nucleotide-binding</keyword>
<dbReference type="CDD" id="cd03257">
    <property type="entry name" value="ABC_NikE_OppD_transporters"/>
    <property type="match status" value="1"/>
</dbReference>
<dbReference type="Gene3D" id="3.40.50.300">
    <property type="entry name" value="P-loop containing nucleotide triphosphate hydrolases"/>
    <property type="match status" value="1"/>
</dbReference>
<evidence type="ECO:0000259" key="4">
    <source>
        <dbReference type="PROSITE" id="PS50893"/>
    </source>
</evidence>
<evidence type="ECO:0000313" key="5">
    <source>
        <dbReference type="EMBL" id="EEG50470.1"/>
    </source>
</evidence>
<evidence type="ECO:0000256" key="2">
    <source>
        <dbReference type="ARBA" id="ARBA00022741"/>
    </source>
</evidence>
<dbReference type="eggNOG" id="COG4608">
    <property type="taxonomic scope" value="Bacteria"/>
</dbReference>
<name>C0CIH2_BLAHS</name>
<evidence type="ECO:0000256" key="3">
    <source>
        <dbReference type="ARBA" id="ARBA00022840"/>
    </source>
</evidence>
<dbReference type="Pfam" id="PF00005">
    <property type="entry name" value="ABC_tran"/>
    <property type="match status" value="1"/>
</dbReference>
<dbReference type="InterPro" id="IPR050319">
    <property type="entry name" value="ABC_transp_ATP-bind"/>
</dbReference>
<keyword evidence="3" id="KW-0067">ATP-binding</keyword>
<dbReference type="GeneID" id="86821865"/>
<dbReference type="PANTHER" id="PTHR43776">
    <property type="entry name" value="TRANSPORT ATP-BINDING PROTEIN"/>
    <property type="match status" value="1"/>
</dbReference>
<dbReference type="InterPro" id="IPR017871">
    <property type="entry name" value="ABC_transporter-like_CS"/>
</dbReference>
<dbReference type="InterPro" id="IPR027417">
    <property type="entry name" value="P-loop_NTPase"/>
</dbReference>
<dbReference type="SUPFAM" id="SSF52540">
    <property type="entry name" value="P-loop containing nucleoside triphosphate hydrolases"/>
    <property type="match status" value="1"/>
</dbReference>
<dbReference type="RefSeq" id="WP_005945995.1">
    <property type="nucleotide sequence ID" value="NZ_CP136423.1"/>
</dbReference>
<accession>C0CIH2</accession>
<dbReference type="HOGENOM" id="CLU_000604_1_23_9"/>
<organism evidence="5 6">
    <name type="scientific">Blautia hydrogenotrophica (strain DSM 10507 / JCM 14656 / S5a33)</name>
    <name type="common">Ruminococcus hydrogenotrophicus</name>
    <dbReference type="NCBI Taxonomy" id="476272"/>
    <lineage>
        <taxon>Bacteria</taxon>
        <taxon>Bacillati</taxon>
        <taxon>Bacillota</taxon>
        <taxon>Clostridia</taxon>
        <taxon>Lachnospirales</taxon>
        <taxon>Lachnospiraceae</taxon>
        <taxon>Blautia</taxon>
    </lineage>
</organism>
<dbReference type="GO" id="GO:0005524">
    <property type="term" value="F:ATP binding"/>
    <property type="evidence" value="ECO:0007669"/>
    <property type="project" value="UniProtKB-KW"/>
</dbReference>
<dbReference type="InterPro" id="IPR003593">
    <property type="entry name" value="AAA+_ATPase"/>
</dbReference>
<keyword evidence="6" id="KW-1185">Reference proteome</keyword>